<dbReference type="EC" id="3.2.1.8" evidence="9"/>
<evidence type="ECO:0000256" key="6">
    <source>
        <dbReference type="ARBA" id="ARBA00023277"/>
    </source>
</evidence>
<evidence type="ECO:0000313" key="13">
    <source>
        <dbReference type="Proteomes" id="UP000001868"/>
    </source>
</evidence>
<evidence type="ECO:0000256" key="7">
    <source>
        <dbReference type="ARBA" id="ARBA00023295"/>
    </source>
</evidence>
<dbReference type="GO" id="GO:0031176">
    <property type="term" value="F:endo-1,4-beta-xylanase activity"/>
    <property type="evidence" value="ECO:0007669"/>
    <property type="project" value="UniProtKB-EC"/>
</dbReference>
<dbReference type="SUPFAM" id="SSF51445">
    <property type="entry name" value="(Trans)glycosidases"/>
    <property type="match status" value="1"/>
</dbReference>
<keyword evidence="8 9" id="KW-0624">Polysaccharide degradation</keyword>
<evidence type="ECO:0000256" key="4">
    <source>
        <dbReference type="ARBA" id="ARBA00022729"/>
    </source>
</evidence>
<dbReference type="RefSeq" id="WP_012523028.1">
    <property type="nucleotide sequence ID" value="NC_011144.1"/>
</dbReference>
<name>B4RGI4_PHEZH</name>
<keyword evidence="6 9" id="KW-0119">Carbohydrate metabolism</keyword>
<evidence type="ECO:0000259" key="11">
    <source>
        <dbReference type="PROSITE" id="PS51760"/>
    </source>
</evidence>
<dbReference type="Proteomes" id="UP000001868">
    <property type="component" value="Chromosome"/>
</dbReference>
<dbReference type="GO" id="GO:0045493">
    <property type="term" value="P:xylan catabolic process"/>
    <property type="evidence" value="ECO:0007669"/>
    <property type="project" value="UniProtKB-KW"/>
</dbReference>
<dbReference type="SMART" id="SM00633">
    <property type="entry name" value="Glyco_10"/>
    <property type="match status" value="1"/>
</dbReference>
<comment type="similarity">
    <text evidence="2 9">Belongs to the glycosyl hydrolase 10 (cellulase F) family.</text>
</comment>
<dbReference type="Gene3D" id="3.20.20.80">
    <property type="entry name" value="Glycosidases"/>
    <property type="match status" value="1"/>
</dbReference>
<comment type="catalytic activity">
    <reaction evidence="1 9">
        <text>Endohydrolysis of (1-&gt;4)-beta-D-xylosidic linkages in xylans.</text>
        <dbReference type="EC" id="3.2.1.8"/>
    </reaction>
</comment>
<keyword evidence="5 9" id="KW-0378">Hydrolase</keyword>
<keyword evidence="7 9" id="KW-0326">Glycosidase</keyword>
<keyword evidence="13" id="KW-1185">Reference proteome</keyword>
<protein>
    <recommendedName>
        <fullName evidence="9">Beta-xylanase</fullName>
        <ecNumber evidence="9">3.2.1.8</ecNumber>
    </recommendedName>
</protein>
<dbReference type="PANTHER" id="PTHR31490:SF88">
    <property type="entry name" value="BETA-XYLANASE"/>
    <property type="match status" value="1"/>
</dbReference>
<dbReference type="KEGG" id="pzu:PHZ_c2481"/>
<dbReference type="InterPro" id="IPR044846">
    <property type="entry name" value="GH10"/>
</dbReference>
<dbReference type="AlphaFoldDB" id="B4RGI4"/>
<feature type="domain" description="GH10" evidence="11">
    <location>
        <begin position="41"/>
        <end position="367"/>
    </location>
</feature>
<evidence type="ECO:0000256" key="5">
    <source>
        <dbReference type="ARBA" id="ARBA00022801"/>
    </source>
</evidence>
<dbReference type="InterPro" id="IPR001000">
    <property type="entry name" value="GH10_dom"/>
</dbReference>
<feature type="chain" id="PRO_5002825455" description="Beta-xylanase" evidence="10">
    <location>
        <begin position="27"/>
        <end position="378"/>
    </location>
</feature>
<dbReference type="CAZy" id="GH10">
    <property type="family name" value="Glycoside Hydrolase Family 10"/>
</dbReference>
<evidence type="ECO:0000256" key="2">
    <source>
        <dbReference type="ARBA" id="ARBA00007495"/>
    </source>
</evidence>
<dbReference type="PANTHER" id="PTHR31490">
    <property type="entry name" value="GLYCOSYL HYDROLASE"/>
    <property type="match status" value="1"/>
</dbReference>
<accession>B4RGI4</accession>
<dbReference type="PROSITE" id="PS51760">
    <property type="entry name" value="GH10_2"/>
    <property type="match status" value="1"/>
</dbReference>
<dbReference type="PRINTS" id="PR00134">
    <property type="entry name" value="GLHYDRLASE10"/>
</dbReference>
<reference evidence="12 13" key="1">
    <citation type="journal article" date="2008" name="BMC Genomics">
        <title>Complete genome of Phenylobacterium zucineum - a novel facultative intracellular bacterium isolated from human erythroleukemia cell line K562.</title>
        <authorList>
            <person name="Luo Y."/>
            <person name="Xu X."/>
            <person name="Ding Z."/>
            <person name="Liu Z."/>
            <person name="Zhang B."/>
            <person name="Yan Z."/>
            <person name="Sun J."/>
            <person name="Hu S."/>
            <person name="Hu X."/>
        </authorList>
    </citation>
    <scope>NUCLEOTIDE SEQUENCE [LARGE SCALE GENOMIC DNA]</scope>
    <source>
        <strain evidence="12 13">HLK1</strain>
    </source>
</reference>
<sequence>MTSAVSRRQMMALAGAAALAGGAAPAGESLDALARRKGVRFGTAVGLGETRGNSFDDPAFRALIAHECGLIVAENEHKWYVLRPSADSYDFGPADRLAAFAAERGLGLRGHTLLWSRDEFSAKWLAAHDFGPRPRAAAERMLVEHIRAVTARYPQVDSWDVVNETIDPATGELRDTILGRQIGPEIVEIAFHEAKAAAPKARLIYNDYMNFGDEEAVHRKGVLKLLERLKARGVPIDALGVQGHIGGGVDSTPVERFTAADQRDWRAFLDEVRGMGLDLLITEFDVNCRAMPADLARRDAEVAALGGDFLGMMLDYRELKQVLVWGLADGASWLQGTTPRADGLPKRPTPYDDRLRSKPLREAMAAAFRAAPERTAWA</sequence>
<evidence type="ECO:0000256" key="3">
    <source>
        <dbReference type="ARBA" id="ARBA00022651"/>
    </source>
</evidence>
<organism evidence="12 13">
    <name type="scientific">Phenylobacterium zucineum (strain HLK1)</name>
    <dbReference type="NCBI Taxonomy" id="450851"/>
    <lineage>
        <taxon>Bacteria</taxon>
        <taxon>Pseudomonadati</taxon>
        <taxon>Pseudomonadota</taxon>
        <taxon>Alphaproteobacteria</taxon>
        <taxon>Caulobacterales</taxon>
        <taxon>Caulobacteraceae</taxon>
        <taxon>Phenylobacterium</taxon>
    </lineage>
</organism>
<proteinExistence type="inferred from homology"/>
<evidence type="ECO:0000313" key="12">
    <source>
        <dbReference type="EMBL" id="ACG78890.1"/>
    </source>
</evidence>
<dbReference type="InterPro" id="IPR017853">
    <property type="entry name" value="GH"/>
</dbReference>
<dbReference type="InterPro" id="IPR006311">
    <property type="entry name" value="TAT_signal"/>
</dbReference>
<feature type="signal peptide" evidence="10">
    <location>
        <begin position="1"/>
        <end position="26"/>
    </location>
</feature>
<dbReference type="STRING" id="450851.PHZ_c2481"/>
<dbReference type="Pfam" id="PF00331">
    <property type="entry name" value="Glyco_hydro_10"/>
    <property type="match status" value="1"/>
</dbReference>
<evidence type="ECO:0000256" key="10">
    <source>
        <dbReference type="SAM" id="SignalP"/>
    </source>
</evidence>
<dbReference type="eggNOG" id="COG3693">
    <property type="taxonomic scope" value="Bacteria"/>
</dbReference>
<evidence type="ECO:0000256" key="9">
    <source>
        <dbReference type="RuleBase" id="RU361174"/>
    </source>
</evidence>
<gene>
    <name evidence="12" type="ordered locus">PHZ_c2481</name>
</gene>
<dbReference type="HOGENOM" id="CLU_020161_7_0_5"/>
<evidence type="ECO:0000256" key="8">
    <source>
        <dbReference type="ARBA" id="ARBA00023326"/>
    </source>
</evidence>
<dbReference type="PROSITE" id="PS51318">
    <property type="entry name" value="TAT"/>
    <property type="match status" value="1"/>
</dbReference>
<keyword evidence="4 10" id="KW-0732">Signal</keyword>
<keyword evidence="3" id="KW-0858">Xylan degradation</keyword>
<dbReference type="EMBL" id="CP000747">
    <property type="protein sequence ID" value="ACG78890.1"/>
    <property type="molecule type" value="Genomic_DNA"/>
</dbReference>
<evidence type="ECO:0000256" key="1">
    <source>
        <dbReference type="ARBA" id="ARBA00000681"/>
    </source>
</evidence>